<proteinExistence type="predicted"/>
<evidence type="ECO:0000313" key="2">
    <source>
        <dbReference type="EMBL" id="KAL0448906.1"/>
    </source>
</evidence>
<reference evidence="2" key="2">
    <citation type="journal article" date="2024" name="Plant">
        <title>Genomic evolution and insights into agronomic trait innovations of Sesamum species.</title>
        <authorList>
            <person name="Miao H."/>
            <person name="Wang L."/>
            <person name="Qu L."/>
            <person name="Liu H."/>
            <person name="Sun Y."/>
            <person name="Le M."/>
            <person name="Wang Q."/>
            <person name="Wei S."/>
            <person name="Zheng Y."/>
            <person name="Lin W."/>
            <person name="Duan Y."/>
            <person name="Cao H."/>
            <person name="Xiong S."/>
            <person name="Wang X."/>
            <person name="Wei L."/>
            <person name="Li C."/>
            <person name="Ma Q."/>
            <person name="Ju M."/>
            <person name="Zhao R."/>
            <person name="Li G."/>
            <person name="Mu C."/>
            <person name="Tian Q."/>
            <person name="Mei H."/>
            <person name="Zhang T."/>
            <person name="Gao T."/>
            <person name="Zhang H."/>
        </authorList>
    </citation>
    <scope>NUCLEOTIDE SEQUENCE</scope>
    <source>
        <strain evidence="2">KEN1</strain>
    </source>
</reference>
<gene>
    <name evidence="2" type="ORF">Slati_1447000</name>
</gene>
<name>A0AAW2X7J9_9LAMI</name>
<evidence type="ECO:0000256" key="1">
    <source>
        <dbReference type="SAM" id="MobiDB-lite"/>
    </source>
</evidence>
<comment type="caution">
    <text evidence="2">The sequence shown here is derived from an EMBL/GenBank/DDBJ whole genome shotgun (WGS) entry which is preliminary data.</text>
</comment>
<reference evidence="2" key="1">
    <citation type="submission" date="2020-06" db="EMBL/GenBank/DDBJ databases">
        <authorList>
            <person name="Li T."/>
            <person name="Hu X."/>
            <person name="Zhang T."/>
            <person name="Song X."/>
            <person name="Zhang H."/>
            <person name="Dai N."/>
            <person name="Sheng W."/>
            <person name="Hou X."/>
            <person name="Wei L."/>
        </authorList>
    </citation>
    <scope>NUCLEOTIDE SEQUENCE</scope>
    <source>
        <strain evidence="2">KEN1</strain>
        <tissue evidence="2">Leaf</tissue>
    </source>
</reference>
<accession>A0AAW2X7J9</accession>
<sequence length="226" mass="23989">MPFDRAPPAREFSPPLLITHPVTEPGLSPMESLSTTPTAGVDAPPPKVLEVPAVTMQNGFPLLGSPAAIPSRPVVDGGGLTTGPRPSDAVALTGFTPAAVQNPTPILSQPVVNEGGLTTDSRPFADAAPASFIPAAATTPTPHIYVGNVPLTMNSHSFYKIAAAFHNSSRKTLSFVPPTMQNGEIVVRPSLKIIRDGSQWWSTTAVGYFFGRRPYFHHVNEYVRSV</sequence>
<protein>
    <submittedName>
        <fullName evidence="2">Uncharacterized protein</fullName>
    </submittedName>
</protein>
<organism evidence="2">
    <name type="scientific">Sesamum latifolium</name>
    <dbReference type="NCBI Taxonomy" id="2727402"/>
    <lineage>
        <taxon>Eukaryota</taxon>
        <taxon>Viridiplantae</taxon>
        <taxon>Streptophyta</taxon>
        <taxon>Embryophyta</taxon>
        <taxon>Tracheophyta</taxon>
        <taxon>Spermatophyta</taxon>
        <taxon>Magnoliopsida</taxon>
        <taxon>eudicotyledons</taxon>
        <taxon>Gunneridae</taxon>
        <taxon>Pentapetalae</taxon>
        <taxon>asterids</taxon>
        <taxon>lamiids</taxon>
        <taxon>Lamiales</taxon>
        <taxon>Pedaliaceae</taxon>
        <taxon>Sesamum</taxon>
    </lineage>
</organism>
<dbReference type="AlphaFoldDB" id="A0AAW2X7J9"/>
<dbReference type="EMBL" id="JACGWN010000005">
    <property type="protein sequence ID" value="KAL0448906.1"/>
    <property type="molecule type" value="Genomic_DNA"/>
</dbReference>
<feature type="region of interest" description="Disordered" evidence="1">
    <location>
        <begin position="1"/>
        <end position="44"/>
    </location>
</feature>